<dbReference type="PRINTS" id="PR01438">
    <property type="entry name" value="UNVRSLSTRESS"/>
</dbReference>
<dbReference type="PANTHER" id="PTHR31964:SF113">
    <property type="entry name" value="USPA DOMAIN-CONTAINING PROTEIN"/>
    <property type="match status" value="1"/>
</dbReference>
<dbReference type="Pfam" id="PF00582">
    <property type="entry name" value="Usp"/>
    <property type="match status" value="1"/>
</dbReference>
<dbReference type="PANTHER" id="PTHR31964">
    <property type="entry name" value="ADENINE NUCLEOTIDE ALPHA HYDROLASES-LIKE SUPERFAMILY PROTEIN"/>
    <property type="match status" value="1"/>
</dbReference>
<dbReference type="OrthoDB" id="3472822at2"/>
<feature type="compositionally biased region" description="Polar residues" evidence="2">
    <location>
        <begin position="149"/>
        <end position="168"/>
    </location>
</feature>
<evidence type="ECO:0000259" key="3">
    <source>
        <dbReference type="Pfam" id="PF00582"/>
    </source>
</evidence>
<evidence type="ECO:0000313" key="5">
    <source>
        <dbReference type="Proteomes" id="UP000270343"/>
    </source>
</evidence>
<reference evidence="4 5" key="1">
    <citation type="journal article" date="2015" name="Antonie Van Leeuwenhoek">
        <title>Streptomyces klenkii sp. nov., isolated from deep marine sediment.</title>
        <authorList>
            <person name="Veyisoglu A."/>
            <person name="Sahin N."/>
        </authorList>
    </citation>
    <scope>NUCLEOTIDE SEQUENCE [LARGE SCALE GENOMIC DNA]</scope>
    <source>
        <strain evidence="4 5">KCTC 29202</strain>
    </source>
</reference>
<dbReference type="RefSeq" id="WP_120753285.1">
    <property type="nucleotide sequence ID" value="NZ_JBIBGF010000001.1"/>
</dbReference>
<comment type="similarity">
    <text evidence="1">Belongs to the universal stress protein A family.</text>
</comment>
<dbReference type="AlphaFoldDB" id="A0A3B0C0C3"/>
<sequence>MNRAIRRVVVGVDGSAGSLVALRKAAKEARHHHATLRPVLAYSSPMGDYVDMIWPPDPQTARSLDRAAFRQLIDACERALGGLPGDLRCAPAVGLGQPAPMLVQASAEDGDVLVVGSGSQGALHRLLKGSVSRYCLRHCDCPVLVVPPTDSTDSTGPDRQPSRAASSI</sequence>
<organism evidence="4 5">
    <name type="scientific">Streptomyces klenkii</name>
    <dbReference type="NCBI Taxonomy" id="1420899"/>
    <lineage>
        <taxon>Bacteria</taxon>
        <taxon>Bacillati</taxon>
        <taxon>Actinomycetota</taxon>
        <taxon>Actinomycetes</taxon>
        <taxon>Kitasatosporales</taxon>
        <taxon>Streptomycetaceae</taxon>
        <taxon>Streptomyces</taxon>
    </lineage>
</organism>
<dbReference type="InterPro" id="IPR014729">
    <property type="entry name" value="Rossmann-like_a/b/a_fold"/>
</dbReference>
<dbReference type="SUPFAM" id="SSF52402">
    <property type="entry name" value="Adenine nucleotide alpha hydrolases-like"/>
    <property type="match status" value="1"/>
</dbReference>
<dbReference type="InterPro" id="IPR006016">
    <property type="entry name" value="UspA"/>
</dbReference>
<dbReference type="EMBL" id="RBAM01000001">
    <property type="protein sequence ID" value="RKN77669.1"/>
    <property type="molecule type" value="Genomic_DNA"/>
</dbReference>
<dbReference type="CDD" id="cd00293">
    <property type="entry name" value="USP-like"/>
    <property type="match status" value="1"/>
</dbReference>
<dbReference type="Proteomes" id="UP000270343">
    <property type="component" value="Unassembled WGS sequence"/>
</dbReference>
<evidence type="ECO:0000256" key="1">
    <source>
        <dbReference type="ARBA" id="ARBA00008791"/>
    </source>
</evidence>
<dbReference type="Gene3D" id="3.40.50.620">
    <property type="entry name" value="HUPs"/>
    <property type="match status" value="1"/>
</dbReference>
<dbReference type="InterPro" id="IPR006015">
    <property type="entry name" value="Universal_stress_UspA"/>
</dbReference>
<keyword evidence="5" id="KW-1185">Reference proteome</keyword>
<feature type="domain" description="UspA" evidence="3">
    <location>
        <begin position="5"/>
        <end position="147"/>
    </location>
</feature>
<evidence type="ECO:0000313" key="4">
    <source>
        <dbReference type="EMBL" id="RKN77669.1"/>
    </source>
</evidence>
<protein>
    <submittedName>
        <fullName evidence="4">Universal stress protein</fullName>
    </submittedName>
</protein>
<accession>A0A3B0C0C3</accession>
<name>A0A3B0C0C3_9ACTN</name>
<proteinExistence type="inferred from homology"/>
<comment type="caution">
    <text evidence="4">The sequence shown here is derived from an EMBL/GenBank/DDBJ whole genome shotgun (WGS) entry which is preliminary data.</text>
</comment>
<feature type="region of interest" description="Disordered" evidence="2">
    <location>
        <begin position="147"/>
        <end position="168"/>
    </location>
</feature>
<gene>
    <name evidence="4" type="ORF">D7231_02910</name>
</gene>
<evidence type="ECO:0000256" key="2">
    <source>
        <dbReference type="SAM" id="MobiDB-lite"/>
    </source>
</evidence>